<dbReference type="EMBL" id="JACHGY010000001">
    <property type="protein sequence ID" value="MBB6428216.1"/>
    <property type="molecule type" value="Genomic_DNA"/>
</dbReference>
<keyword evidence="1" id="KW-0732">Signal</keyword>
<protein>
    <recommendedName>
        <fullName evidence="4">MetA-pathway of phenol degradation</fullName>
    </recommendedName>
</protein>
<reference evidence="2 3" key="1">
    <citation type="submission" date="2020-08" db="EMBL/GenBank/DDBJ databases">
        <title>Genomic Encyclopedia of Type Strains, Phase IV (KMG-IV): sequencing the most valuable type-strain genomes for metagenomic binning, comparative biology and taxonomic classification.</title>
        <authorList>
            <person name="Goeker M."/>
        </authorList>
    </citation>
    <scope>NUCLEOTIDE SEQUENCE [LARGE SCALE GENOMIC DNA]</scope>
    <source>
        <strain evidence="2 3">DSM 103725</strain>
    </source>
</reference>
<accession>A0A7X0H2U6</accession>
<evidence type="ECO:0000256" key="1">
    <source>
        <dbReference type="SAM" id="SignalP"/>
    </source>
</evidence>
<keyword evidence="3" id="KW-1185">Reference proteome</keyword>
<dbReference type="RefSeq" id="WP_184675164.1">
    <property type="nucleotide sequence ID" value="NZ_JACHGY010000001.1"/>
</dbReference>
<comment type="caution">
    <text evidence="2">The sequence shown here is derived from an EMBL/GenBank/DDBJ whole genome shotgun (WGS) entry which is preliminary data.</text>
</comment>
<evidence type="ECO:0000313" key="3">
    <source>
        <dbReference type="Proteomes" id="UP000541810"/>
    </source>
</evidence>
<sequence length="299" mass="32463">MNLSFKTLLAVLCVAALTPAAVSQHAGLVLFGDPNPAAAEVEPMRKAVHPVTSPYYHEDSFVTTDVRAWFLYHDFPKSSAIGGGNAKVYALQIRAALTESLQFVAYKDGYTDFDSGLVKDDGWNDLAAGVKWAFLQDFETDMHAAVGLGYQLGIGDDDVLQGDDELRLWASFNKGFEALHLGGTINLLLPTDNEEALGDSDRLTWHLHADYWLCEWFSAVAEVNGYVTLDDGDNAPLPFSAVDVANIGGGEGEDVVTLAPGFEVRPASNVGLRAAYEFPITSNEDLFGYRWTLSAVVSF</sequence>
<dbReference type="AlphaFoldDB" id="A0A7X0H2U6"/>
<feature type="signal peptide" evidence="1">
    <location>
        <begin position="1"/>
        <end position="26"/>
    </location>
</feature>
<organism evidence="2 3">
    <name type="scientific">Algisphaera agarilytica</name>
    <dbReference type="NCBI Taxonomy" id="1385975"/>
    <lineage>
        <taxon>Bacteria</taxon>
        <taxon>Pseudomonadati</taxon>
        <taxon>Planctomycetota</taxon>
        <taxon>Phycisphaerae</taxon>
        <taxon>Phycisphaerales</taxon>
        <taxon>Phycisphaeraceae</taxon>
        <taxon>Algisphaera</taxon>
    </lineage>
</organism>
<name>A0A7X0H2U6_9BACT</name>
<evidence type="ECO:0000313" key="2">
    <source>
        <dbReference type="EMBL" id="MBB6428216.1"/>
    </source>
</evidence>
<dbReference type="Proteomes" id="UP000541810">
    <property type="component" value="Unassembled WGS sequence"/>
</dbReference>
<gene>
    <name evidence="2" type="ORF">HNQ40_000022</name>
</gene>
<feature type="chain" id="PRO_5031228433" description="MetA-pathway of phenol degradation" evidence="1">
    <location>
        <begin position="27"/>
        <end position="299"/>
    </location>
</feature>
<proteinExistence type="predicted"/>
<evidence type="ECO:0008006" key="4">
    <source>
        <dbReference type="Google" id="ProtNLM"/>
    </source>
</evidence>